<gene>
    <name evidence="4" type="ORF">GNP93_16970</name>
</gene>
<dbReference type="InterPro" id="IPR050272">
    <property type="entry name" value="Isochorismatase-like_hydrls"/>
</dbReference>
<dbReference type="RefSeq" id="WP_155615160.1">
    <property type="nucleotide sequence ID" value="NZ_WNZX01000014.1"/>
</dbReference>
<evidence type="ECO:0000256" key="1">
    <source>
        <dbReference type="ARBA" id="ARBA00006336"/>
    </source>
</evidence>
<dbReference type="InterPro" id="IPR036380">
    <property type="entry name" value="Isochorismatase-like_sf"/>
</dbReference>
<dbReference type="Proteomes" id="UP000450917">
    <property type="component" value="Unassembled WGS sequence"/>
</dbReference>
<dbReference type="PANTHER" id="PTHR43540">
    <property type="entry name" value="PEROXYUREIDOACRYLATE/UREIDOACRYLATE AMIDOHYDROLASE-RELATED"/>
    <property type="match status" value="1"/>
</dbReference>
<evidence type="ECO:0000313" key="5">
    <source>
        <dbReference type="Proteomes" id="UP000450917"/>
    </source>
</evidence>
<dbReference type="EMBL" id="WNZX01000014">
    <property type="protein sequence ID" value="MUG72365.1"/>
    <property type="molecule type" value="Genomic_DNA"/>
</dbReference>
<organism evidence="4 5">
    <name type="scientific">Paenibacillus validus</name>
    <dbReference type="NCBI Taxonomy" id="44253"/>
    <lineage>
        <taxon>Bacteria</taxon>
        <taxon>Bacillati</taxon>
        <taxon>Bacillota</taxon>
        <taxon>Bacilli</taxon>
        <taxon>Bacillales</taxon>
        <taxon>Paenibacillaceae</taxon>
        <taxon>Paenibacillus</taxon>
    </lineage>
</organism>
<evidence type="ECO:0000313" key="4">
    <source>
        <dbReference type="EMBL" id="MUG72365.1"/>
    </source>
</evidence>
<dbReference type="SUPFAM" id="SSF52499">
    <property type="entry name" value="Isochorismatase-like hydrolases"/>
    <property type="match status" value="1"/>
</dbReference>
<evidence type="ECO:0000259" key="3">
    <source>
        <dbReference type="Pfam" id="PF00857"/>
    </source>
</evidence>
<sequence length="214" mass="23674">MTHIDEETFFKEKGFGQRIGFGQRPAIVVVDFIKAFTDYRNPDLVLAANVDKQLLQTNRLIDASRLLRIPVIFTTVSYDDNLKDAGIWALKQSGLVTLRSGTDVVAVDSTLHREPGDTIIVKKYASSFFGTDLVSRLVSQQVETVILTGCTTSGCIRATAVDAISYGFRPMIVEEAVGDRSEAAHKQSLFDLQAKYADVVSIESVLSYFQEMIP</sequence>
<accession>A0A7X2ZDJ4</accession>
<proteinExistence type="inferred from homology"/>
<protein>
    <submittedName>
        <fullName evidence="4">Isochorismatase family protein</fullName>
    </submittedName>
</protein>
<dbReference type="AlphaFoldDB" id="A0A7X2ZDJ4"/>
<dbReference type="InterPro" id="IPR000868">
    <property type="entry name" value="Isochorismatase-like_dom"/>
</dbReference>
<keyword evidence="2" id="KW-0378">Hydrolase</keyword>
<dbReference type="GO" id="GO:0016787">
    <property type="term" value="F:hydrolase activity"/>
    <property type="evidence" value="ECO:0007669"/>
    <property type="project" value="UniProtKB-KW"/>
</dbReference>
<comment type="similarity">
    <text evidence="1">Belongs to the isochorismatase family.</text>
</comment>
<dbReference type="Pfam" id="PF00857">
    <property type="entry name" value="Isochorismatase"/>
    <property type="match status" value="1"/>
</dbReference>
<evidence type="ECO:0000256" key="2">
    <source>
        <dbReference type="ARBA" id="ARBA00022801"/>
    </source>
</evidence>
<feature type="domain" description="Isochorismatase-like" evidence="3">
    <location>
        <begin position="26"/>
        <end position="203"/>
    </location>
</feature>
<name>A0A7X2ZDJ4_9BACL</name>
<keyword evidence="5" id="KW-1185">Reference proteome</keyword>
<dbReference type="Gene3D" id="3.40.50.850">
    <property type="entry name" value="Isochorismatase-like"/>
    <property type="match status" value="1"/>
</dbReference>
<comment type="caution">
    <text evidence="4">The sequence shown here is derived from an EMBL/GenBank/DDBJ whole genome shotgun (WGS) entry which is preliminary data.</text>
</comment>
<reference evidence="4 5" key="1">
    <citation type="submission" date="2019-11" db="EMBL/GenBank/DDBJ databases">
        <title>Draft genome sequences of five Paenibacillus species of dairy origin.</title>
        <authorList>
            <person name="Olajide A.M."/>
            <person name="Chen S."/>
            <person name="Lapointe G."/>
        </authorList>
    </citation>
    <scope>NUCLEOTIDE SEQUENCE [LARGE SCALE GENOMIC DNA]</scope>
    <source>
        <strain evidence="4 5">2CS3</strain>
    </source>
</reference>
<dbReference type="PANTHER" id="PTHR43540:SF1">
    <property type="entry name" value="ISOCHORISMATASE HYDROLASE"/>
    <property type="match status" value="1"/>
</dbReference>